<dbReference type="InterPro" id="IPR003615">
    <property type="entry name" value="HNH_nuc"/>
</dbReference>
<keyword evidence="2" id="KW-0378">Hydrolase</keyword>
<dbReference type="Proteomes" id="UP000182409">
    <property type="component" value="Unassembled WGS sequence"/>
</dbReference>
<name>A0A1H4J3U3_9BACT</name>
<dbReference type="RefSeq" id="WP_074652063.1">
    <property type="nucleotide sequence ID" value="NZ_FNSD01000001.1"/>
</dbReference>
<accession>A0A1H4J3U3</accession>
<sequence>METNKIEQLINSINISRETGCWVWQKGKSRNGYGLVTDKAGTTFLAHRYAYEIFRGPIPEGAYLLHSPSCVSKACINPSHLRCGDQKENMADRRAAGRYDNQPARGKALTIAERKAIFRALDGGQTAYSIAQSGVLGRRVSEPQISYLKKHRAAIEARDAKRKRKTVISILAPLQQALAESVDELCSLANAA</sequence>
<dbReference type="Pfam" id="PF13392">
    <property type="entry name" value="HNH_3"/>
    <property type="match status" value="1"/>
</dbReference>
<evidence type="ECO:0000259" key="1">
    <source>
        <dbReference type="Pfam" id="PF13392"/>
    </source>
</evidence>
<feature type="domain" description="HNH nuclease" evidence="1">
    <location>
        <begin position="45"/>
        <end position="90"/>
    </location>
</feature>
<dbReference type="Gene3D" id="3.90.75.10">
    <property type="entry name" value="Homing Intron 3 (I-ppo) Encoded Endonuclease, Chain A"/>
    <property type="match status" value="1"/>
</dbReference>
<dbReference type="GO" id="GO:0004519">
    <property type="term" value="F:endonuclease activity"/>
    <property type="evidence" value="ECO:0007669"/>
    <property type="project" value="UniProtKB-KW"/>
</dbReference>
<keyword evidence="2" id="KW-0255">Endonuclease</keyword>
<keyword evidence="2" id="KW-0540">Nuclease</keyword>
<dbReference type="OrthoDB" id="886862at2"/>
<gene>
    <name evidence="2" type="ORF">SAMN05443244_0341</name>
</gene>
<reference evidence="2 3" key="1">
    <citation type="submission" date="2016-10" db="EMBL/GenBank/DDBJ databases">
        <authorList>
            <person name="de Groot N.N."/>
        </authorList>
    </citation>
    <scope>NUCLEOTIDE SEQUENCE [LARGE SCALE GENOMIC DNA]</scope>
    <source>
        <strain evidence="2 3">AB35.6</strain>
    </source>
</reference>
<evidence type="ECO:0000313" key="3">
    <source>
        <dbReference type="Proteomes" id="UP000182409"/>
    </source>
</evidence>
<protein>
    <submittedName>
        <fullName evidence="2">HNH endonuclease</fullName>
    </submittedName>
</protein>
<proteinExistence type="predicted"/>
<organism evidence="2 3">
    <name type="scientific">Terriglobus roseus</name>
    <dbReference type="NCBI Taxonomy" id="392734"/>
    <lineage>
        <taxon>Bacteria</taxon>
        <taxon>Pseudomonadati</taxon>
        <taxon>Acidobacteriota</taxon>
        <taxon>Terriglobia</taxon>
        <taxon>Terriglobales</taxon>
        <taxon>Acidobacteriaceae</taxon>
        <taxon>Terriglobus</taxon>
    </lineage>
</organism>
<dbReference type="AlphaFoldDB" id="A0A1H4J3U3"/>
<dbReference type="InterPro" id="IPR044930">
    <property type="entry name" value="Homing_endonuclease_His-Me"/>
</dbReference>
<dbReference type="InterPro" id="IPR044925">
    <property type="entry name" value="His-Me_finger_sf"/>
</dbReference>
<evidence type="ECO:0000313" key="2">
    <source>
        <dbReference type="EMBL" id="SEB40923.1"/>
    </source>
</evidence>
<dbReference type="EMBL" id="FNSD01000001">
    <property type="protein sequence ID" value="SEB40923.1"/>
    <property type="molecule type" value="Genomic_DNA"/>
</dbReference>
<dbReference type="SUPFAM" id="SSF54060">
    <property type="entry name" value="His-Me finger endonucleases"/>
    <property type="match status" value="1"/>
</dbReference>